<evidence type="ECO:0000313" key="2">
    <source>
        <dbReference type="Proteomes" id="UP000593572"/>
    </source>
</evidence>
<protein>
    <submittedName>
        <fullName evidence="1">Uncharacterized protein</fullName>
    </submittedName>
</protein>
<evidence type="ECO:0000313" key="1">
    <source>
        <dbReference type="EMBL" id="MBA0558176.1"/>
    </source>
</evidence>
<dbReference type="AlphaFoldDB" id="A0A7J8M0H8"/>
<sequence>MSIDDDVIKVNTALIYFTDMALLWWRHRSTDEKRGGNTIGTWEGSK</sequence>
<dbReference type="Proteomes" id="UP000593572">
    <property type="component" value="Unassembled WGS sequence"/>
</dbReference>
<name>A0A7J8M0H8_9ROSI</name>
<keyword evidence="2" id="KW-1185">Reference proteome</keyword>
<comment type="caution">
    <text evidence="1">The sequence shown here is derived from an EMBL/GenBank/DDBJ whole genome shotgun (WGS) entry which is preliminary data.</text>
</comment>
<accession>A0A7J8M0H8</accession>
<proteinExistence type="predicted"/>
<reference evidence="1 2" key="1">
    <citation type="journal article" date="2019" name="Genome Biol. Evol.">
        <title>Insights into the evolution of the New World diploid cottons (Gossypium, subgenus Houzingenia) based on genome sequencing.</title>
        <authorList>
            <person name="Grover C.E."/>
            <person name="Arick M.A. 2nd"/>
            <person name="Thrash A."/>
            <person name="Conover J.L."/>
            <person name="Sanders W.S."/>
            <person name="Peterson D.G."/>
            <person name="Frelichowski J.E."/>
            <person name="Scheffler J.A."/>
            <person name="Scheffler B.E."/>
            <person name="Wendel J.F."/>
        </authorList>
    </citation>
    <scope>NUCLEOTIDE SEQUENCE [LARGE SCALE GENOMIC DNA]</scope>
    <source>
        <strain evidence="1">157</strain>
        <tissue evidence="1">Leaf</tissue>
    </source>
</reference>
<dbReference type="EMBL" id="JABEZX010000006">
    <property type="protein sequence ID" value="MBA0558176.1"/>
    <property type="molecule type" value="Genomic_DNA"/>
</dbReference>
<organism evidence="1 2">
    <name type="scientific">Gossypium lobatum</name>
    <dbReference type="NCBI Taxonomy" id="34289"/>
    <lineage>
        <taxon>Eukaryota</taxon>
        <taxon>Viridiplantae</taxon>
        <taxon>Streptophyta</taxon>
        <taxon>Embryophyta</taxon>
        <taxon>Tracheophyta</taxon>
        <taxon>Spermatophyta</taxon>
        <taxon>Magnoliopsida</taxon>
        <taxon>eudicotyledons</taxon>
        <taxon>Gunneridae</taxon>
        <taxon>Pentapetalae</taxon>
        <taxon>rosids</taxon>
        <taxon>malvids</taxon>
        <taxon>Malvales</taxon>
        <taxon>Malvaceae</taxon>
        <taxon>Malvoideae</taxon>
        <taxon>Gossypium</taxon>
    </lineage>
</organism>
<gene>
    <name evidence="1" type="ORF">Golob_015205</name>
</gene>